<dbReference type="InterPro" id="IPR008969">
    <property type="entry name" value="CarboxyPept-like_regulatory"/>
</dbReference>
<dbReference type="Gene3D" id="2.60.40.1120">
    <property type="entry name" value="Carboxypeptidase-like, regulatory domain"/>
    <property type="match status" value="1"/>
</dbReference>
<dbReference type="EMBL" id="JACLCP010000001">
    <property type="protein sequence ID" value="MBC2844359.1"/>
    <property type="molecule type" value="Genomic_DNA"/>
</dbReference>
<accession>A0A842IQ79</accession>
<dbReference type="AlphaFoldDB" id="A0A842IQ79"/>
<dbReference type="RefSeq" id="WP_185788036.1">
    <property type="nucleotide sequence ID" value="NZ_JACLCP010000001.1"/>
</dbReference>
<dbReference type="Proteomes" id="UP000533900">
    <property type="component" value="Unassembled WGS sequence"/>
</dbReference>
<comment type="caution">
    <text evidence="1">The sequence shown here is derived from an EMBL/GenBank/DDBJ whole genome shotgun (WGS) entry which is preliminary data.</text>
</comment>
<evidence type="ECO:0000313" key="1">
    <source>
        <dbReference type="EMBL" id="MBC2844359.1"/>
    </source>
</evidence>
<proteinExistence type="predicted"/>
<name>A0A842IQ79_9FLAO</name>
<reference evidence="1" key="1">
    <citation type="submission" date="2020-08" db="EMBL/GenBank/DDBJ databases">
        <title>Winogradskyella ouciana sp. nov., isolated from the hadal seawater of the Mariana Trench.</title>
        <authorList>
            <person name="He X."/>
        </authorList>
    </citation>
    <scope>NUCLEOTIDE SEQUENCE [LARGE SCALE GENOMIC DNA]</scope>
    <source>
        <strain evidence="1">KCTC 52348</strain>
    </source>
</reference>
<dbReference type="Pfam" id="PF13715">
    <property type="entry name" value="CarbopepD_reg_2"/>
    <property type="match status" value="1"/>
</dbReference>
<dbReference type="GO" id="GO:0004180">
    <property type="term" value="F:carboxypeptidase activity"/>
    <property type="evidence" value="ECO:0007669"/>
    <property type="project" value="UniProtKB-KW"/>
</dbReference>
<dbReference type="SUPFAM" id="SSF49464">
    <property type="entry name" value="Carboxypeptidase regulatory domain-like"/>
    <property type="match status" value="1"/>
</dbReference>
<keyword evidence="1" id="KW-0121">Carboxypeptidase</keyword>
<keyword evidence="1" id="KW-0378">Hydrolase</keyword>
<sequence length="142" mass="15766">MKTQVFTQNQSLKTFGFIAAMLALFAFHPIYGQTKSPSTEVSAKERSVSGIVYDANGPLANVNVIQKGTRHGTVTNDKGEFKFPVKLKSGDVLVFSYLGYEKQDVYITDDTSFIEITLKDVNVEMIGALDSNTPYKSKRKKN</sequence>
<keyword evidence="1" id="KW-0645">Protease</keyword>
<protein>
    <submittedName>
        <fullName evidence="1">Carboxypeptidase-like regulatory domain-containing protein</fullName>
    </submittedName>
</protein>
<keyword evidence="2" id="KW-1185">Reference proteome</keyword>
<evidence type="ECO:0000313" key="2">
    <source>
        <dbReference type="Proteomes" id="UP000533900"/>
    </source>
</evidence>
<gene>
    <name evidence="1" type="ORF">H7F21_04580</name>
</gene>
<organism evidence="1 2">
    <name type="scientific">Winogradskyella flava</name>
    <dbReference type="NCBI Taxonomy" id="1884876"/>
    <lineage>
        <taxon>Bacteria</taxon>
        <taxon>Pseudomonadati</taxon>
        <taxon>Bacteroidota</taxon>
        <taxon>Flavobacteriia</taxon>
        <taxon>Flavobacteriales</taxon>
        <taxon>Flavobacteriaceae</taxon>
        <taxon>Winogradskyella</taxon>
    </lineage>
</organism>